<dbReference type="PRINTS" id="PR01217">
    <property type="entry name" value="PRICHEXTENSN"/>
</dbReference>
<proteinExistence type="predicted"/>
<dbReference type="RefSeq" id="WP_144067631.1">
    <property type="nucleotide sequence ID" value="NZ_CP041636.1"/>
</dbReference>
<sequence>MATISREAALAMIAQVERQAGVITRRYTGNEVILDRFADFRAFIDALSEFHLFIDMVENRLGAFGPNDRTAQARKLATIRASILAMEIGTTSQFLDRMVTHDRPWPMGSQKFLRRRLTRLDDIAGFHAAQGAEYQLALPDAALMQNIRERVSGQMDNSVPLADFSAAAPSPVMPEALTPEQPMPEELVPPETIIEPPPPPQAPPAPAPVNLAKPAAPPSAQTQADVMIPGMMGFGAPVPPPPVTPSPASEPAASKAPKPLAAAPVLPELMIPGMIMPAPPVPAPAPPAPESPPPVAAAPPPPAPPAPQTSPVPMDFDADYVSKKAQAVAKLAANAAPRPEAKTGTPGLARRDFRLKVRNEADGYKYIEGNGLAVMTEVCRIANITIDDMAKTLELSRPGLVLILNGRDPVSTELLKTLRRLVLRTGGLS</sequence>
<evidence type="ECO:0000256" key="1">
    <source>
        <dbReference type="SAM" id="MobiDB-lite"/>
    </source>
</evidence>
<feature type="compositionally biased region" description="Low complexity" evidence="1">
    <location>
        <begin position="246"/>
        <end position="256"/>
    </location>
</feature>
<feature type="region of interest" description="Disordered" evidence="1">
    <location>
        <begin position="237"/>
        <end position="256"/>
    </location>
</feature>
<evidence type="ECO:0000313" key="3">
    <source>
        <dbReference type="Proteomes" id="UP000317496"/>
    </source>
</evidence>
<organism evidence="2 3">
    <name type="scientific">Ferrovibrio terrae</name>
    <dbReference type="NCBI Taxonomy" id="2594003"/>
    <lineage>
        <taxon>Bacteria</taxon>
        <taxon>Pseudomonadati</taxon>
        <taxon>Pseudomonadota</taxon>
        <taxon>Alphaproteobacteria</taxon>
        <taxon>Rhodospirillales</taxon>
        <taxon>Rhodospirillaceae</taxon>
        <taxon>Ferrovibrio</taxon>
    </lineage>
</organism>
<evidence type="ECO:0000313" key="2">
    <source>
        <dbReference type="EMBL" id="QDO96650.1"/>
    </source>
</evidence>
<feature type="region of interest" description="Disordered" evidence="1">
    <location>
        <begin position="284"/>
        <end position="316"/>
    </location>
</feature>
<feature type="compositionally biased region" description="Pro residues" evidence="1">
    <location>
        <begin position="195"/>
        <end position="207"/>
    </location>
</feature>
<dbReference type="Proteomes" id="UP000317496">
    <property type="component" value="Chromosome"/>
</dbReference>
<feature type="compositionally biased region" description="Pro residues" evidence="1">
    <location>
        <begin position="284"/>
        <end position="310"/>
    </location>
</feature>
<dbReference type="EMBL" id="CP041636">
    <property type="protein sequence ID" value="QDO96650.1"/>
    <property type="molecule type" value="Genomic_DNA"/>
</dbReference>
<reference evidence="2 3" key="1">
    <citation type="submission" date="2019-07" db="EMBL/GenBank/DDBJ databases">
        <title>Genome sequencing for Ferrovibrio sp. K5.</title>
        <authorList>
            <person name="Park S.-J."/>
        </authorList>
    </citation>
    <scope>NUCLEOTIDE SEQUENCE [LARGE SCALE GENOMIC DNA]</scope>
    <source>
        <strain evidence="2 3">K5</strain>
    </source>
</reference>
<dbReference type="AlphaFoldDB" id="A0A516GZ77"/>
<protein>
    <submittedName>
        <fullName evidence="2">Uncharacterized protein</fullName>
    </submittedName>
</protein>
<keyword evidence="3" id="KW-1185">Reference proteome</keyword>
<feature type="region of interest" description="Disordered" evidence="1">
    <location>
        <begin position="171"/>
        <end position="221"/>
    </location>
</feature>
<accession>A0A516GZ77</accession>
<name>A0A516GZ77_9PROT</name>
<dbReference type="OrthoDB" id="7360696at2"/>
<gene>
    <name evidence="2" type="ORF">FNB15_04870</name>
</gene>
<feature type="compositionally biased region" description="Low complexity" evidence="1">
    <location>
        <begin position="184"/>
        <end position="194"/>
    </location>
</feature>
<dbReference type="KEGG" id="fer:FNB15_04870"/>